<dbReference type="CDD" id="cd12341">
    <property type="entry name" value="RRM_hnRNPC_like"/>
    <property type="match status" value="1"/>
</dbReference>
<dbReference type="EMBL" id="GG666603">
    <property type="protein sequence ID" value="EEN50332.1"/>
    <property type="molecule type" value="Genomic_DNA"/>
</dbReference>
<dbReference type="AlphaFoldDB" id="C3ZBU5"/>
<dbReference type="GO" id="GO:0003723">
    <property type="term" value="F:RNA binding"/>
    <property type="evidence" value="ECO:0007669"/>
    <property type="project" value="UniProtKB-UniRule"/>
</dbReference>
<dbReference type="PROSITE" id="PS50102">
    <property type="entry name" value="RRM"/>
    <property type="match status" value="1"/>
</dbReference>
<dbReference type="Pfam" id="PF00076">
    <property type="entry name" value="RRM_1"/>
    <property type="match status" value="1"/>
</dbReference>
<sequence>MARSVASAFFFYYYLSQVLNLAPKLQTGFGVGGFGYHQMPVSQPMTEAEMNISTNTSSTNLKDKRSRIFIGNLNTFRVTKADVEEIFSYYGYIKGCSVHKGYAFVQYTNEADARAAATSEDGRMLAGQVLDGVGEEQWTVTTTGTSRMKYHGR</sequence>
<dbReference type="STRING" id="7739.C3ZBU5"/>
<evidence type="ECO:0000256" key="1">
    <source>
        <dbReference type="ARBA" id="ARBA00022884"/>
    </source>
</evidence>
<evidence type="ECO:0000313" key="4">
    <source>
        <dbReference type="EMBL" id="EEN50332.1"/>
    </source>
</evidence>
<dbReference type="InterPro" id="IPR012677">
    <property type="entry name" value="Nucleotide-bd_a/b_plait_sf"/>
</dbReference>
<dbReference type="Gene3D" id="3.30.70.330">
    <property type="match status" value="1"/>
</dbReference>
<proteinExistence type="predicted"/>
<dbReference type="InParanoid" id="C3ZBU5"/>
<evidence type="ECO:0000259" key="3">
    <source>
        <dbReference type="PROSITE" id="PS50102"/>
    </source>
</evidence>
<feature type="domain" description="RRM" evidence="3">
    <location>
        <begin position="66"/>
        <end position="130"/>
    </location>
</feature>
<dbReference type="InterPro" id="IPR051186">
    <property type="entry name" value="RRM_HNRPC/RALY_subfam"/>
</dbReference>
<dbReference type="InterPro" id="IPR000504">
    <property type="entry name" value="RRM_dom"/>
</dbReference>
<accession>C3ZBU5</accession>
<reference evidence="4" key="1">
    <citation type="journal article" date="2008" name="Nature">
        <title>The amphioxus genome and the evolution of the chordate karyotype.</title>
        <authorList>
            <consortium name="US DOE Joint Genome Institute (JGI-PGF)"/>
            <person name="Putnam N.H."/>
            <person name="Butts T."/>
            <person name="Ferrier D.E.K."/>
            <person name="Furlong R.F."/>
            <person name="Hellsten U."/>
            <person name="Kawashima T."/>
            <person name="Robinson-Rechavi M."/>
            <person name="Shoguchi E."/>
            <person name="Terry A."/>
            <person name="Yu J.-K."/>
            <person name="Benito-Gutierrez E.L."/>
            <person name="Dubchak I."/>
            <person name="Garcia-Fernandez J."/>
            <person name="Gibson-Brown J.J."/>
            <person name="Grigoriev I.V."/>
            <person name="Horton A.C."/>
            <person name="de Jong P.J."/>
            <person name="Jurka J."/>
            <person name="Kapitonov V.V."/>
            <person name="Kohara Y."/>
            <person name="Kuroki Y."/>
            <person name="Lindquist E."/>
            <person name="Lucas S."/>
            <person name="Osoegawa K."/>
            <person name="Pennacchio L.A."/>
            <person name="Salamov A.A."/>
            <person name="Satou Y."/>
            <person name="Sauka-Spengler T."/>
            <person name="Schmutz J."/>
            <person name="Shin-I T."/>
            <person name="Toyoda A."/>
            <person name="Bronner-Fraser M."/>
            <person name="Fujiyama A."/>
            <person name="Holland L.Z."/>
            <person name="Holland P.W.H."/>
            <person name="Satoh N."/>
            <person name="Rokhsar D.S."/>
        </authorList>
    </citation>
    <scope>NUCLEOTIDE SEQUENCE [LARGE SCALE GENOMIC DNA]</scope>
    <source>
        <strain evidence="4">S238N-H82</strain>
        <tissue evidence="4">Testes</tissue>
    </source>
</reference>
<dbReference type="InterPro" id="IPR035979">
    <property type="entry name" value="RBD_domain_sf"/>
</dbReference>
<dbReference type="SUPFAM" id="SSF54928">
    <property type="entry name" value="RNA-binding domain, RBD"/>
    <property type="match status" value="1"/>
</dbReference>
<organism>
    <name type="scientific">Branchiostoma floridae</name>
    <name type="common">Florida lancelet</name>
    <name type="synonym">Amphioxus</name>
    <dbReference type="NCBI Taxonomy" id="7739"/>
    <lineage>
        <taxon>Eukaryota</taxon>
        <taxon>Metazoa</taxon>
        <taxon>Chordata</taxon>
        <taxon>Cephalochordata</taxon>
        <taxon>Leptocardii</taxon>
        <taxon>Amphioxiformes</taxon>
        <taxon>Branchiostomatidae</taxon>
        <taxon>Branchiostoma</taxon>
    </lineage>
</organism>
<dbReference type="SMART" id="SM00360">
    <property type="entry name" value="RRM"/>
    <property type="match status" value="1"/>
</dbReference>
<name>C3ZBU5_BRAFL</name>
<gene>
    <name evidence="4" type="ORF">BRAFLDRAFT_65176</name>
</gene>
<evidence type="ECO:0000256" key="2">
    <source>
        <dbReference type="PROSITE-ProRule" id="PRU00176"/>
    </source>
</evidence>
<dbReference type="PANTHER" id="PTHR13968">
    <property type="entry name" value="HETEROGENEOUS NUCLEAR RIBONUCLEOPROTEIN"/>
    <property type="match status" value="1"/>
</dbReference>
<dbReference type="eggNOG" id="KOG0118">
    <property type="taxonomic scope" value="Eukaryota"/>
</dbReference>
<dbReference type="PANTHER" id="PTHR13968:SF26">
    <property type="entry name" value="RRM DOMAIN-CONTAINING PROTEIN"/>
    <property type="match status" value="1"/>
</dbReference>
<keyword evidence="1 2" id="KW-0694">RNA-binding</keyword>
<protein>
    <recommendedName>
        <fullName evidence="3">RRM domain-containing protein</fullName>
    </recommendedName>
</protein>